<evidence type="ECO:0000313" key="1">
    <source>
        <dbReference type="EMBL" id="KZM18854.1"/>
    </source>
</evidence>
<dbReference type="Proteomes" id="UP000076837">
    <property type="component" value="Unassembled WGS sequence"/>
</dbReference>
<reference evidence="1 2" key="1">
    <citation type="journal article" date="2016" name="Sci. Rep.">
        <title>Draft genome sequencing and secretome analysis of fungal phytopathogen Ascochyta rabiei provides insight into the necrotrophic effector repertoire.</title>
        <authorList>
            <person name="Verma S."/>
            <person name="Gazara R.K."/>
            <person name="Nizam S."/>
            <person name="Parween S."/>
            <person name="Chattopadhyay D."/>
            <person name="Verma P.K."/>
        </authorList>
    </citation>
    <scope>NUCLEOTIDE SEQUENCE [LARGE SCALE GENOMIC DNA]</scope>
    <source>
        <strain evidence="1 2">ArDII</strain>
    </source>
</reference>
<dbReference type="STRING" id="5454.A0A162W7U7"/>
<dbReference type="AlphaFoldDB" id="A0A162W7U7"/>
<keyword evidence="2" id="KW-1185">Reference proteome</keyword>
<name>A0A162W7U7_DIDRA</name>
<gene>
    <name evidence="1" type="ORF">ST47_g10136</name>
</gene>
<dbReference type="OrthoDB" id="10009520at2759"/>
<protein>
    <submittedName>
        <fullName evidence="1">Zinc ion binding</fullName>
    </submittedName>
</protein>
<accession>A0A162W7U7</accession>
<organism evidence="1 2">
    <name type="scientific">Didymella rabiei</name>
    <name type="common">Chickpea ascochyta blight fungus</name>
    <name type="synonym">Mycosphaerella rabiei</name>
    <dbReference type="NCBI Taxonomy" id="5454"/>
    <lineage>
        <taxon>Eukaryota</taxon>
        <taxon>Fungi</taxon>
        <taxon>Dikarya</taxon>
        <taxon>Ascomycota</taxon>
        <taxon>Pezizomycotina</taxon>
        <taxon>Dothideomycetes</taxon>
        <taxon>Pleosporomycetidae</taxon>
        <taxon>Pleosporales</taxon>
        <taxon>Pleosporineae</taxon>
        <taxon>Didymellaceae</taxon>
        <taxon>Ascochyta</taxon>
    </lineage>
</organism>
<comment type="caution">
    <text evidence="1">The sequence shown here is derived from an EMBL/GenBank/DDBJ whole genome shotgun (WGS) entry which is preliminary data.</text>
</comment>
<evidence type="ECO:0000313" key="2">
    <source>
        <dbReference type="Proteomes" id="UP000076837"/>
    </source>
</evidence>
<sequence>MLDAQQKQEQVLRLKENLTKVSIYARVLQKHLPKRKTPITDFAKRYVDDAICGVISLNPVSGVLWRAVCNDREIPVHGELIASFGLQIEKIADADLKRHMKDWLEESYEYTLQRCWVHWTLCLSISASRVSSLIPRSTLHKWERNISTATVMMMNKEMTFRITYIESAADLPAHVTAMSNTDMPWIPMVLVSKEFEWKFWKISLHVILPGTVLLLVQPWFWQHQPSGWIEPFVQASMRSYAVLARQVEDSRSAEHRKQVGLGGESTSGDGLFLNIDRDRFTRLLDHQYAGANLTTKLTAELGWTPRKTQVSLGPLVMCRRCKFPRSITIMAERSGGKFGICIEALEFDTVQHRDRAIRTNVTMTDTASTKIAWAECSIRTCRAQYVCYKIVDLNVRPKCWYCRMQTKLLPEKRSNDPAPTVQCTECLSKVIWPQEWRQMLTRPFICTVCLDCVKSITDVDTSVGQICRENGQDWILQNECNALKKPFRRMLFGTITATGIYSFLKNARILPQLEPNRVFTLNGKQIRNVPTSVASFHS</sequence>
<proteinExistence type="predicted"/>
<dbReference type="EMBL" id="JYNV01000322">
    <property type="protein sequence ID" value="KZM18854.1"/>
    <property type="molecule type" value="Genomic_DNA"/>
</dbReference>